<name>A0A482VYS8_ASBVE</name>
<proteinExistence type="predicted"/>
<reference evidence="10 11" key="1">
    <citation type="submission" date="2017-03" db="EMBL/GenBank/DDBJ databases">
        <title>Genome of the blue death feigning beetle - Asbolus verrucosus.</title>
        <authorList>
            <person name="Rider S.D."/>
        </authorList>
    </citation>
    <scope>NUCLEOTIDE SEQUENCE [LARGE SCALE GENOMIC DNA]</scope>
    <source>
        <strain evidence="10">Butters</strain>
        <tissue evidence="10">Head and leg muscle</tissue>
    </source>
</reference>
<evidence type="ECO:0000256" key="1">
    <source>
        <dbReference type="ARBA" id="ARBA00004651"/>
    </source>
</evidence>
<protein>
    <recommendedName>
        <fullName evidence="12">7tm 6 domain containing protein</fullName>
    </recommendedName>
</protein>
<keyword evidence="7" id="KW-0472">Membrane</keyword>
<evidence type="ECO:0000256" key="3">
    <source>
        <dbReference type="ARBA" id="ARBA00022606"/>
    </source>
</evidence>
<evidence type="ECO:0000256" key="6">
    <source>
        <dbReference type="ARBA" id="ARBA00022989"/>
    </source>
</evidence>
<organism evidence="10 11">
    <name type="scientific">Asbolus verrucosus</name>
    <name type="common">Desert ironclad beetle</name>
    <dbReference type="NCBI Taxonomy" id="1661398"/>
    <lineage>
        <taxon>Eukaryota</taxon>
        <taxon>Metazoa</taxon>
        <taxon>Ecdysozoa</taxon>
        <taxon>Arthropoda</taxon>
        <taxon>Hexapoda</taxon>
        <taxon>Insecta</taxon>
        <taxon>Pterygota</taxon>
        <taxon>Neoptera</taxon>
        <taxon>Endopterygota</taxon>
        <taxon>Coleoptera</taxon>
        <taxon>Polyphaga</taxon>
        <taxon>Cucujiformia</taxon>
        <taxon>Tenebrionidae</taxon>
        <taxon>Pimeliinae</taxon>
        <taxon>Asbolus</taxon>
    </lineage>
</organism>
<keyword evidence="9" id="KW-0807">Transducer</keyword>
<dbReference type="AlphaFoldDB" id="A0A482VYS8"/>
<dbReference type="Proteomes" id="UP000292052">
    <property type="component" value="Unassembled WGS sequence"/>
</dbReference>
<keyword evidence="4" id="KW-0812">Transmembrane</keyword>
<comment type="subcellular location">
    <subcellularLocation>
        <location evidence="1">Cell membrane</location>
        <topology evidence="1">Multi-pass membrane protein</topology>
    </subcellularLocation>
</comment>
<feature type="non-terminal residue" evidence="10">
    <location>
        <position position="98"/>
    </location>
</feature>
<evidence type="ECO:0000256" key="7">
    <source>
        <dbReference type="ARBA" id="ARBA00023136"/>
    </source>
</evidence>
<keyword evidence="8" id="KW-0675">Receptor</keyword>
<evidence type="ECO:0000256" key="2">
    <source>
        <dbReference type="ARBA" id="ARBA00022475"/>
    </source>
</evidence>
<comment type="caution">
    <text evidence="10">The sequence shown here is derived from an EMBL/GenBank/DDBJ whole genome shotgun (WGS) entry which is preliminary data.</text>
</comment>
<evidence type="ECO:0000313" key="10">
    <source>
        <dbReference type="EMBL" id="RZC37975.1"/>
    </source>
</evidence>
<dbReference type="InterPro" id="IPR004117">
    <property type="entry name" value="7tm6_olfct_rcpt"/>
</dbReference>
<evidence type="ECO:0008006" key="12">
    <source>
        <dbReference type="Google" id="ProtNLM"/>
    </source>
</evidence>
<evidence type="ECO:0000256" key="5">
    <source>
        <dbReference type="ARBA" id="ARBA00022725"/>
    </source>
</evidence>
<gene>
    <name evidence="10" type="ORF">BDFB_009116</name>
</gene>
<keyword evidence="11" id="KW-1185">Reference proteome</keyword>
<keyword evidence="2" id="KW-1003">Cell membrane</keyword>
<accession>A0A482VYS8</accession>
<evidence type="ECO:0000256" key="4">
    <source>
        <dbReference type="ARBA" id="ARBA00022692"/>
    </source>
</evidence>
<keyword evidence="3" id="KW-0716">Sensory transduction</keyword>
<dbReference type="GO" id="GO:0007165">
    <property type="term" value="P:signal transduction"/>
    <property type="evidence" value="ECO:0007669"/>
    <property type="project" value="UniProtKB-KW"/>
</dbReference>
<evidence type="ECO:0000256" key="8">
    <source>
        <dbReference type="ARBA" id="ARBA00023170"/>
    </source>
</evidence>
<keyword evidence="5" id="KW-0552">Olfaction</keyword>
<sequence>MFIFVVLGISNLKNQDNLTKLRLLSVAFCNGFVIALFCEGGQGLIDETGHIFNNLMDCPWYIWNTKNRLLLLTFMTNCLEPLKFSVAGIALDRQLTAS</sequence>
<dbReference type="GO" id="GO:0005886">
    <property type="term" value="C:plasma membrane"/>
    <property type="evidence" value="ECO:0007669"/>
    <property type="project" value="UniProtKB-SubCell"/>
</dbReference>
<dbReference type="GO" id="GO:0004984">
    <property type="term" value="F:olfactory receptor activity"/>
    <property type="evidence" value="ECO:0007669"/>
    <property type="project" value="InterPro"/>
</dbReference>
<dbReference type="PANTHER" id="PTHR21137:SF35">
    <property type="entry name" value="ODORANT RECEPTOR 19A-RELATED"/>
    <property type="match status" value="1"/>
</dbReference>
<dbReference type="OrthoDB" id="6696021at2759"/>
<evidence type="ECO:0000313" key="11">
    <source>
        <dbReference type="Proteomes" id="UP000292052"/>
    </source>
</evidence>
<keyword evidence="6" id="KW-1133">Transmembrane helix</keyword>
<dbReference type="PANTHER" id="PTHR21137">
    <property type="entry name" value="ODORANT RECEPTOR"/>
    <property type="match status" value="1"/>
</dbReference>
<dbReference type="GO" id="GO:0005549">
    <property type="term" value="F:odorant binding"/>
    <property type="evidence" value="ECO:0007669"/>
    <property type="project" value="InterPro"/>
</dbReference>
<dbReference type="EMBL" id="QDEB01047536">
    <property type="protein sequence ID" value="RZC37975.1"/>
    <property type="molecule type" value="Genomic_DNA"/>
</dbReference>
<evidence type="ECO:0000256" key="9">
    <source>
        <dbReference type="ARBA" id="ARBA00023224"/>
    </source>
</evidence>
<dbReference type="Pfam" id="PF02949">
    <property type="entry name" value="7tm_6"/>
    <property type="match status" value="1"/>
</dbReference>